<dbReference type="InterPro" id="IPR016965">
    <property type="entry name" value="Pase_PHOSPHO-typ"/>
</dbReference>
<dbReference type="InterPro" id="IPR036412">
    <property type="entry name" value="HAD-like_sf"/>
</dbReference>
<dbReference type="InterPro" id="IPR006384">
    <property type="entry name" value="HAD_hydro_PyrdxlP_Pase-like"/>
</dbReference>
<gene>
    <name evidence="5" type="ORF">BGZ95_010296</name>
</gene>
<dbReference type="SUPFAM" id="SSF56784">
    <property type="entry name" value="HAD-like"/>
    <property type="match status" value="1"/>
</dbReference>
<dbReference type="GO" id="GO:0016791">
    <property type="term" value="F:phosphatase activity"/>
    <property type="evidence" value="ECO:0007669"/>
    <property type="project" value="InterPro"/>
</dbReference>
<dbReference type="EMBL" id="JAAAIL010000068">
    <property type="protein sequence ID" value="KAG0280384.1"/>
    <property type="molecule type" value="Genomic_DNA"/>
</dbReference>
<dbReference type="PANTHER" id="PTHR20889">
    <property type="entry name" value="PHOSPHATASE, ORPHAN 1, 2"/>
    <property type="match status" value="1"/>
</dbReference>
<accession>A0AAD4DKJ3</accession>
<proteinExistence type="predicted"/>
<dbReference type="Proteomes" id="UP001194580">
    <property type="component" value="Unassembled WGS sequence"/>
</dbReference>
<sequence length="319" mass="35622">MAPLKRLFVFDFDWTLIDADSDYFVFEHLNAELSKIQLNSIGKVQWTDLQQRLLGELFDRGISKEDIERTLSSIPFASERIEALTLMKEHDSDLYILSDANTVYIETILKAYKIDHLFTGILTNPASFNPQGRLNVTRYHGLDKPPHQCQLPCEPNLCKGLELQKLIDSQHYDQVIYMGDASNDFCPSTRLLRERGDLVLARQGLSLEQRIKERPELVQAEIIYWQDAKDVLEVTQDIFYGRDRLSGAGGVKLISSAASSTTSLSTMVESTVTSSSTTSSASSVVDSPIDDQVEPSSSVKVLSAVESSDSKMFAQAVKA</sequence>
<comment type="cofactor">
    <cofactor evidence="1">
        <name>Mg(2+)</name>
        <dbReference type="ChEBI" id="CHEBI:18420"/>
    </cofactor>
</comment>
<evidence type="ECO:0000256" key="3">
    <source>
        <dbReference type="ARBA" id="ARBA00022801"/>
    </source>
</evidence>
<comment type="caution">
    <text evidence="5">The sequence shown here is derived from an EMBL/GenBank/DDBJ whole genome shotgun (WGS) entry which is preliminary data.</text>
</comment>
<evidence type="ECO:0000313" key="6">
    <source>
        <dbReference type="Proteomes" id="UP001194580"/>
    </source>
</evidence>
<dbReference type="InterPro" id="IPR023214">
    <property type="entry name" value="HAD_sf"/>
</dbReference>
<name>A0AAD4DKJ3_9FUNG</name>
<reference evidence="5" key="1">
    <citation type="journal article" date="2020" name="Fungal Divers.">
        <title>Resolving the Mortierellaceae phylogeny through synthesis of multi-gene phylogenetics and phylogenomics.</title>
        <authorList>
            <person name="Vandepol N."/>
            <person name="Liber J."/>
            <person name="Desiro A."/>
            <person name="Na H."/>
            <person name="Kennedy M."/>
            <person name="Barry K."/>
            <person name="Grigoriev I.V."/>
            <person name="Miller A.N."/>
            <person name="O'Donnell K."/>
            <person name="Stajich J.E."/>
            <person name="Bonito G."/>
        </authorList>
    </citation>
    <scope>NUCLEOTIDE SEQUENCE</scope>
    <source>
        <strain evidence="5">NRRL 28262</strain>
    </source>
</reference>
<keyword evidence="2" id="KW-0479">Metal-binding</keyword>
<dbReference type="AlphaFoldDB" id="A0AAD4DKJ3"/>
<dbReference type="NCBIfam" id="TIGR01489">
    <property type="entry name" value="DKMTPPase-SF"/>
    <property type="match status" value="1"/>
</dbReference>
<evidence type="ECO:0000256" key="1">
    <source>
        <dbReference type="ARBA" id="ARBA00001946"/>
    </source>
</evidence>
<dbReference type="Gene3D" id="3.40.50.1000">
    <property type="entry name" value="HAD superfamily/HAD-like"/>
    <property type="match status" value="1"/>
</dbReference>
<protein>
    <submittedName>
        <fullName evidence="5">Uncharacterized protein</fullName>
    </submittedName>
</protein>
<dbReference type="NCBIfam" id="TIGR01488">
    <property type="entry name" value="HAD-SF-IB"/>
    <property type="match status" value="1"/>
</dbReference>
<evidence type="ECO:0000256" key="4">
    <source>
        <dbReference type="ARBA" id="ARBA00022842"/>
    </source>
</evidence>
<dbReference type="GO" id="GO:0046872">
    <property type="term" value="F:metal ion binding"/>
    <property type="evidence" value="ECO:0007669"/>
    <property type="project" value="UniProtKB-KW"/>
</dbReference>
<keyword evidence="4" id="KW-0460">Magnesium</keyword>
<keyword evidence="3" id="KW-0378">Hydrolase</keyword>
<evidence type="ECO:0000256" key="2">
    <source>
        <dbReference type="ARBA" id="ARBA00022723"/>
    </source>
</evidence>
<organism evidence="5 6">
    <name type="scientific">Linnemannia exigua</name>
    <dbReference type="NCBI Taxonomy" id="604196"/>
    <lineage>
        <taxon>Eukaryota</taxon>
        <taxon>Fungi</taxon>
        <taxon>Fungi incertae sedis</taxon>
        <taxon>Mucoromycota</taxon>
        <taxon>Mortierellomycotina</taxon>
        <taxon>Mortierellomycetes</taxon>
        <taxon>Mortierellales</taxon>
        <taxon>Mortierellaceae</taxon>
        <taxon>Linnemannia</taxon>
    </lineage>
</organism>
<evidence type="ECO:0000313" key="5">
    <source>
        <dbReference type="EMBL" id="KAG0280384.1"/>
    </source>
</evidence>
<dbReference type="Pfam" id="PF06888">
    <property type="entry name" value="Put_Phosphatase"/>
    <property type="match status" value="1"/>
</dbReference>
<keyword evidence="6" id="KW-1185">Reference proteome</keyword>
<dbReference type="PANTHER" id="PTHR20889:SF12">
    <property type="entry name" value="LP01149P"/>
    <property type="match status" value="1"/>
</dbReference>